<dbReference type="InterPro" id="IPR031100">
    <property type="entry name" value="LOG_fam"/>
</dbReference>
<dbReference type="GO" id="GO:0005829">
    <property type="term" value="C:cytosol"/>
    <property type="evidence" value="ECO:0007669"/>
    <property type="project" value="TreeGrafter"/>
</dbReference>
<reference evidence="3 4" key="1">
    <citation type="submission" date="2018-09" db="EMBL/GenBank/DDBJ databases">
        <title>Arachidicoccus sp. nov., a bacterium isolated from soil.</title>
        <authorList>
            <person name="Weon H.-Y."/>
            <person name="Kwon S.-W."/>
            <person name="Lee S.A."/>
        </authorList>
    </citation>
    <scope>NUCLEOTIDE SEQUENCE [LARGE SCALE GENOMIC DNA]</scope>
    <source>
        <strain evidence="3 4">KIS59-12</strain>
    </source>
</reference>
<accession>A0A386HR05</accession>
<dbReference type="GO" id="GO:0009691">
    <property type="term" value="P:cytokinin biosynthetic process"/>
    <property type="evidence" value="ECO:0007669"/>
    <property type="project" value="UniProtKB-UniRule"/>
</dbReference>
<dbReference type="PANTHER" id="PTHR43393:SF3">
    <property type="entry name" value="LYSINE DECARBOXYLASE-LIKE PROTEIN"/>
    <property type="match status" value="1"/>
</dbReference>
<evidence type="ECO:0000256" key="2">
    <source>
        <dbReference type="RuleBase" id="RU363015"/>
    </source>
</evidence>
<gene>
    <name evidence="3" type="ORF">D6B99_12730</name>
</gene>
<dbReference type="OrthoDB" id="9801098at2"/>
<proteinExistence type="inferred from homology"/>
<dbReference type="EC" id="3.2.2.n1" evidence="2"/>
<dbReference type="Pfam" id="PF03641">
    <property type="entry name" value="Lysine_decarbox"/>
    <property type="match status" value="1"/>
</dbReference>
<keyword evidence="4" id="KW-1185">Reference proteome</keyword>
<dbReference type="KEGG" id="ark:D6B99_12730"/>
<evidence type="ECO:0000256" key="1">
    <source>
        <dbReference type="ARBA" id="ARBA00000274"/>
    </source>
</evidence>
<dbReference type="SUPFAM" id="SSF102405">
    <property type="entry name" value="MCP/YpsA-like"/>
    <property type="match status" value="1"/>
</dbReference>
<dbReference type="InterPro" id="IPR052341">
    <property type="entry name" value="LOG_family_nucleotidases"/>
</dbReference>
<organism evidence="3 4">
    <name type="scientific">Arachidicoccus soli</name>
    <dbReference type="NCBI Taxonomy" id="2341117"/>
    <lineage>
        <taxon>Bacteria</taxon>
        <taxon>Pseudomonadati</taxon>
        <taxon>Bacteroidota</taxon>
        <taxon>Chitinophagia</taxon>
        <taxon>Chitinophagales</taxon>
        <taxon>Chitinophagaceae</taxon>
        <taxon>Arachidicoccus</taxon>
    </lineage>
</organism>
<dbReference type="Gene3D" id="3.40.50.450">
    <property type="match status" value="1"/>
</dbReference>
<evidence type="ECO:0000313" key="3">
    <source>
        <dbReference type="EMBL" id="AYD48388.1"/>
    </source>
</evidence>
<dbReference type="AlphaFoldDB" id="A0A386HR05"/>
<keyword evidence="2" id="KW-0378">Hydrolase</keyword>
<dbReference type="PANTHER" id="PTHR43393">
    <property type="entry name" value="CYTOKININ RIBOSIDE 5'-MONOPHOSPHATE PHOSPHORIBOHYDROLASE"/>
    <property type="match status" value="1"/>
</dbReference>
<keyword evidence="2" id="KW-0203">Cytokinin biosynthesis</keyword>
<dbReference type="NCBIfam" id="TIGR00730">
    <property type="entry name" value="Rossman fold protein, TIGR00730 family"/>
    <property type="match status" value="1"/>
</dbReference>
<dbReference type="EMBL" id="CP032489">
    <property type="protein sequence ID" value="AYD48388.1"/>
    <property type="molecule type" value="Genomic_DNA"/>
</dbReference>
<dbReference type="InterPro" id="IPR005269">
    <property type="entry name" value="LOG"/>
</dbReference>
<dbReference type="Proteomes" id="UP000266118">
    <property type="component" value="Chromosome"/>
</dbReference>
<protein>
    <recommendedName>
        <fullName evidence="2">Cytokinin riboside 5'-monophosphate phosphoribohydrolase</fullName>
        <ecNumber evidence="2">3.2.2.n1</ecNumber>
    </recommendedName>
</protein>
<comment type="similarity">
    <text evidence="2">Belongs to the LOG family.</text>
</comment>
<comment type="catalytic activity">
    <reaction evidence="1">
        <text>AMP + H2O = D-ribose 5-phosphate + adenine</text>
        <dbReference type="Rhea" id="RHEA:20129"/>
        <dbReference type="ChEBI" id="CHEBI:15377"/>
        <dbReference type="ChEBI" id="CHEBI:16708"/>
        <dbReference type="ChEBI" id="CHEBI:78346"/>
        <dbReference type="ChEBI" id="CHEBI:456215"/>
        <dbReference type="EC" id="3.2.2.4"/>
    </reaction>
</comment>
<dbReference type="RefSeq" id="WP_119989076.1">
    <property type="nucleotide sequence ID" value="NZ_CP032489.1"/>
</dbReference>
<name>A0A386HR05_9BACT</name>
<dbReference type="GO" id="GO:0008714">
    <property type="term" value="F:AMP nucleosidase activity"/>
    <property type="evidence" value="ECO:0007669"/>
    <property type="project" value="UniProtKB-EC"/>
</dbReference>
<evidence type="ECO:0000313" key="4">
    <source>
        <dbReference type="Proteomes" id="UP000266118"/>
    </source>
</evidence>
<sequence length="241" mass="27518">MKGKKIRAKKMLYLDSPKSGIWEFGFALRVAWQFMYNARLLHNIGPGITVFGSARLKEEDAYYQAAREFGKRIAAMSFTTITGGGPGIMEAANRGAFEAGGISVGMNILLPHEQHENPYLTTSIVFEHFFTRKVMLVKHSFAFIIMPGGFGTMDEGFEIITLIQTRMVDRYPVVLFGSVFYKSIFEEMQVMAKNGTISPADMDLIFVTDSVDDAMKYIQTFIHKTYNIVKHRPRWRWLEKK</sequence>